<dbReference type="Proteomes" id="UP000054549">
    <property type="component" value="Unassembled WGS sequence"/>
</dbReference>
<protein>
    <submittedName>
        <fullName evidence="1">Uncharacterized protein</fullName>
    </submittedName>
</protein>
<name>A0A0C2WX58_AMAMK</name>
<evidence type="ECO:0000313" key="1">
    <source>
        <dbReference type="EMBL" id="KIL66387.1"/>
    </source>
</evidence>
<dbReference type="InParanoid" id="A0A0C2WX58"/>
<dbReference type="OrthoDB" id="3068288at2759"/>
<dbReference type="EMBL" id="KN818236">
    <property type="protein sequence ID" value="KIL66387.1"/>
    <property type="molecule type" value="Genomic_DNA"/>
</dbReference>
<dbReference type="HOGENOM" id="CLU_1360090_0_0_1"/>
<organism evidence="1 2">
    <name type="scientific">Amanita muscaria (strain Koide BX008)</name>
    <dbReference type="NCBI Taxonomy" id="946122"/>
    <lineage>
        <taxon>Eukaryota</taxon>
        <taxon>Fungi</taxon>
        <taxon>Dikarya</taxon>
        <taxon>Basidiomycota</taxon>
        <taxon>Agaricomycotina</taxon>
        <taxon>Agaricomycetes</taxon>
        <taxon>Agaricomycetidae</taxon>
        <taxon>Agaricales</taxon>
        <taxon>Pluteineae</taxon>
        <taxon>Amanitaceae</taxon>
        <taxon>Amanita</taxon>
    </lineage>
</organism>
<reference evidence="1 2" key="1">
    <citation type="submission" date="2014-04" db="EMBL/GenBank/DDBJ databases">
        <title>Evolutionary Origins and Diversification of the Mycorrhizal Mutualists.</title>
        <authorList>
            <consortium name="DOE Joint Genome Institute"/>
            <consortium name="Mycorrhizal Genomics Consortium"/>
            <person name="Kohler A."/>
            <person name="Kuo A."/>
            <person name="Nagy L.G."/>
            <person name="Floudas D."/>
            <person name="Copeland A."/>
            <person name="Barry K.W."/>
            <person name="Cichocki N."/>
            <person name="Veneault-Fourrey C."/>
            <person name="LaButti K."/>
            <person name="Lindquist E.A."/>
            <person name="Lipzen A."/>
            <person name="Lundell T."/>
            <person name="Morin E."/>
            <person name="Murat C."/>
            <person name="Riley R."/>
            <person name="Ohm R."/>
            <person name="Sun H."/>
            <person name="Tunlid A."/>
            <person name="Henrissat B."/>
            <person name="Grigoriev I.V."/>
            <person name="Hibbett D.S."/>
            <person name="Martin F."/>
        </authorList>
    </citation>
    <scope>NUCLEOTIDE SEQUENCE [LARGE SCALE GENOMIC DNA]</scope>
    <source>
        <strain evidence="1 2">Koide BX008</strain>
    </source>
</reference>
<gene>
    <name evidence="1" type="ORF">M378DRAFT_23366</name>
</gene>
<dbReference type="AlphaFoldDB" id="A0A0C2WX58"/>
<keyword evidence="2" id="KW-1185">Reference proteome</keyword>
<evidence type="ECO:0000313" key="2">
    <source>
        <dbReference type="Proteomes" id="UP000054549"/>
    </source>
</evidence>
<proteinExistence type="predicted"/>
<sequence length="201" mass="22256">MTPRPTTATCLISRELLPKSPTLANSRGINLFLSPCLSIPMRMDDALRWAEDDQVGVGRKPQMRSKMTLPAILRLPPDYRRIAIVPLGGGAVGFSVVAATNKTAEDLEMIEMIQNVQRVMGASKAWFPAILGPPPPTLIPANSLGMIMKDELYAVGYLQNDIVIVNLRASRVDSLPPIRYGLFMYPLLTPQRHRFQQFSLA</sequence>
<accession>A0A0C2WX58</accession>